<gene>
    <name evidence="1" type="ORF">CEUR00632_LOCUS11536</name>
</gene>
<dbReference type="AlphaFoldDB" id="A0A7R9YXI8"/>
<proteinExistence type="predicted"/>
<evidence type="ECO:0000313" key="1">
    <source>
        <dbReference type="EMBL" id="CAD8292543.1"/>
    </source>
</evidence>
<protein>
    <submittedName>
        <fullName evidence="1">Uncharacterized protein</fullName>
    </submittedName>
</protein>
<name>A0A7R9YXI8_9CHLO</name>
<organism evidence="1">
    <name type="scientific">Chlamydomonas euryale</name>
    <dbReference type="NCBI Taxonomy" id="1486919"/>
    <lineage>
        <taxon>Eukaryota</taxon>
        <taxon>Viridiplantae</taxon>
        <taxon>Chlorophyta</taxon>
        <taxon>core chlorophytes</taxon>
        <taxon>Chlorophyceae</taxon>
        <taxon>CS clade</taxon>
        <taxon>Chlamydomonadales</taxon>
        <taxon>Chlamydomonadaceae</taxon>
        <taxon>Chlamydomonas</taxon>
    </lineage>
</organism>
<reference evidence="1" key="1">
    <citation type="submission" date="2021-01" db="EMBL/GenBank/DDBJ databases">
        <authorList>
            <person name="Corre E."/>
            <person name="Pelletier E."/>
            <person name="Niang G."/>
            <person name="Scheremetjew M."/>
            <person name="Finn R."/>
            <person name="Kale V."/>
            <person name="Holt S."/>
            <person name="Cochrane G."/>
            <person name="Meng A."/>
            <person name="Brown T."/>
            <person name="Cohen L."/>
        </authorList>
    </citation>
    <scope>NUCLEOTIDE SEQUENCE</scope>
    <source>
        <strain evidence="1">CCMP219</strain>
    </source>
</reference>
<accession>A0A7R9YXI8</accession>
<sequence>MERRSSHALPSRVGAGSLAAAGGGGGGVGGSAAEHFDFNLNQSKNRVLREFEEKVPPNFRKFFQSEGYDRLLQTFLLYFAAIFQTEWVVQTMEKARRMHLDGYNPYVIAQRLKELEEETKDLRMQISPIYTSIIMQYSSYKRPQQDRYFFETLYSTLITLADEAFSKLQRRPDIEREVGSLFRSRHFNMYERQNKPARSVDSLTVKELYSVKHETENRALNAKLLSSLFEKPATLGMQVASVTNSPLVTQYITSPIVSRSMMKDPEQRKTVLRAEAAHESSKQLKNVFRTAAMVHGVNVVAMQANGVADMTLPEDAEAELGIVDASKARRHDKKMPRGPHVPEAAGLPVDDQFMHVVMLRRYVLHGPSLGLDSSPSMGNTSASALSGAADAAATGLSRAGRGEGAGSKMLAALSGVQKQAELDAIHV</sequence>
<dbReference type="EMBL" id="HBEC01025136">
    <property type="protein sequence ID" value="CAD8292543.1"/>
    <property type="molecule type" value="Transcribed_RNA"/>
</dbReference>